<reference evidence="3 4" key="1">
    <citation type="journal article" date="2016" name="Nat. Commun.">
        <title>Thousands of microbial genomes shed light on interconnected biogeochemical processes in an aquifer system.</title>
        <authorList>
            <person name="Anantharaman K."/>
            <person name="Brown C.T."/>
            <person name="Hug L.A."/>
            <person name="Sharon I."/>
            <person name="Castelle C.J."/>
            <person name="Probst A.J."/>
            <person name="Thomas B.C."/>
            <person name="Singh A."/>
            <person name="Wilkins M.J."/>
            <person name="Karaoz U."/>
            <person name="Brodie E.L."/>
            <person name="Williams K.H."/>
            <person name="Hubbard S.S."/>
            <person name="Banfield J.F."/>
        </authorList>
    </citation>
    <scope>NUCLEOTIDE SEQUENCE [LARGE SCALE GENOMIC DNA]</scope>
</reference>
<comment type="catalytic activity">
    <reaction evidence="2">
        <text>2,5-diamino-6-hydroxy-4-(5-phosphoribosylamino)-pyrimidine + H2O = 2,5,6-triamino-4-hydroxypyrimidine + D-ribose 5-phosphate</text>
        <dbReference type="Rhea" id="RHEA:23436"/>
        <dbReference type="ChEBI" id="CHEBI:15377"/>
        <dbReference type="ChEBI" id="CHEBI:58614"/>
        <dbReference type="ChEBI" id="CHEBI:78346"/>
        <dbReference type="ChEBI" id="CHEBI:137796"/>
    </reaction>
</comment>
<dbReference type="SUPFAM" id="SSF143990">
    <property type="entry name" value="YbiA-like"/>
    <property type="match status" value="1"/>
</dbReference>
<dbReference type="CDD" id="cd15457">
    <property type="entry name" value="NADAR"/>
    <property type="match status" value="1"/>
</dbReference>
<gene>
    <name evidence="3" type="ORF">A2677_02590</name>
</gene>
<comment type="catalytic activity">
    <reaction evidence="1">
        <text>5-amino-6-(5-phospho-D-ribosylamino)uracil + H2O = 5,6-diaminouracil + D-ribose 5-phosphate</text>
        <dbReference type="Rhea" id="RHEA:55020"/>
        <dbReference type="ChEBI" id="CHEBI:15377"/>
        <dbReference type="ChEBI" id="CHEBI:46252"/>
        <dbReference type="ChEBI" id="CHEBI:58453"/>
        <dbReference type="ChEBI" id="CHEBI:78346"/>
    </reaction>
</comment>
<dbReference type="Proteomes" id="UP000177817">
    <property type="component" value="Unassembled WGS sequence"/>
</dbReference>
<dbReference type="InterPro" id="IPR012596">
    <property type="entry name" value="Phage_T4_Y12G"/>
</dbReference>
<evidence type="ECO:0000256" key="1">
    <source>
        <dbReference type="ARBA" id="ARBA00000022"/>
    </source>
</evidence>
<comment type="caution">
    <text evidence="3">The sequence shown here is derived from an EMBL/GenBank/DDBJ whole genome shotgun (WGS) entry which is preliminary data.</text>
</comment>
<dbReference type="Pfam" id="PF08010">
    <property type="entry name" value="Phage_30_3"/>
    <property type="match status" value="1"/>
</dbReference>
<protein>
    <submittedName>
        <fullName evidence="3">Uncharacterized protein</fullName>
    </submittedName>
</protein>
<evidence type="ECO:0000313" key="4">
    <source>
        <dbReference type="Proteomes" id="UP000177817"/>
    </source>
</evidence>
<dbReference type="InterPro" id="IPR012816">
    <property type="entry name" value="NADAR"/>
</dbReference>
<dbReference type="Gene3D" id="1.10.357.40">
    <property type="entry name" value="YbiA-like"/>
    <property type="match status" value="1"/>
</dbReference>
<dbReference type="EMBL" id="MHKK01000051">
    <property type="protein sequence ID" value="OGY88857.1"/>
    <property type="molecule type" value="Genomic_DNA"/>
</dbReference>
<sequence>MDIGSRFSYPANALSNLAPHSFTIDGVRCASMEGFLQSLKFKSVRIQRQVCTLMGLTAKRRGNSHNAFWQRLLVLWWHGKAYDRFGQDYQQLLDRAFAALAGNPGFRKALLATNGDDLTHSIGLHAQSVTVLTESEFCSRLMEIRERLRSMGP</sequence>
<evidence type="ECO:0000313" key="3">
    <source>
        <dbReference type="EMBL" id="OGY88857.1"/>
    </source>
</evidence>
<dbReference type="InterPro" id="IPR037238">
    <property type="entry name" value="YbiA-like_sf"/>
</dbReference>
<evidence type="ECO:0000256" key="2">
    <source>
        <dbReference type="ARBA" id="ARBA00000751"/>
    </source>
</evidence>
<accession>A0A1G2BKX2</accession>
<proteinExistence type="predicted"/>
<organism evidence="3 4">
    <name type="scientific">Candidatus Komeilibacteria bacterium RIFCSPHIGHO2_01_FULL_52_14</name>
    <dbReference type="NCBI Taxonomy" id="1798549"/>
    <lineage>
        <taxon>Bacteria</taxon>
        <taxon>Candidatus Komeiliibacteriota</taxon>
    </lineage>
</organism>
<dbReference type="AlphaFoldDB" id="A0A1G2BKX2"/>
<name>A0A1G2BKX2_9BACT</name>